<dbReference type="EMBL" id="FWFN01000006">
    <property type="protein sequence ID" value="SLN62126.1"/>
    <property type="molecule type" value="Genomic_DNA"/>
</dbReference>
<feature type="chain" id="PRO_5012643147" evidence="10">
    <location>
        <begin position="21"/>
        <end position="464"/>
    </location>
</feature>
<feature type="region of interest" description="Disordered" evidence="9">
    <location>
        <begin position="443"/>
        <end position="464"/>
    </location>
</feature>
<sequence>MLKRLAAGVFTLACLATQTAALDAADQVTDFTLDNGMQVVVIEDHRAPVVVHMVWYRAGAADEEPGVSGIAHFLEHLMFKATDSMESGELSATVAANGGTDNAFTSQDYTAYFQRVAADRLPLMMQMESDRMRNLALTEDDIATERDVILEERSMRTDSDPGALFNEQMKAAQYLNHPYGVPVIGWRHEMEQLGLAEANAWYETYYAPNNATLIVAGDVDPEEVRALADDYYGVLAPNPALDAERQRPQEPPQIAERRVVFKDARVAQPYVSRSYLAPERDPGAQEKAAALVILAKLLGGGSTSFLYEDLVLDQQAAVYAAAYYSATSYDDTTFGVYIVPPPDVDLETAEADLDAAIARFLEAGVDEEALDRIKMQVRAEQIYERDDVAGMARVYGSALSSGLTIEDVQAWPAILQAVTPEQIMEAAHEVLNRDHAVTGLLMPDPEGSAEPVALSNPEAGEVTQ</sequence>
<dbReference type="Proteomes" id="UP000193963">
    <property type="component" value="Unassembled WGS sequence"/>
</dbReference>
<keyword evidence="6" id="KW-0862">Zinc</keyword>
<dbReference type="Gene3D" id="3.30.830.10">
    <property type="entry name" value="Metalloenzyme, LuxS/M16 peptidase-like"/>
    <property type="match status" value="2"/>
</dbReference>
<dbReference type="AlphaFoldDB" id="A0A1X6ZUS9"/>
<comment type="cofactor">
    <cofactor evidence="1">
        <name>Zn(2+)</name>
        <dbReference type="ChEBI" id="CHEBI:29105"/>
    </cofactor>
</comment>
<evidence type="ECO:0000259" key="11">
    <source>
        <dbReference type="Pfam" id="PF00675"/>
    </source>
</evidence>
<dbReference type="InterPro" id="IPR050626">
    <property type="entry name" value="Peptidase_M16"/>
</dbReference>
<dbReference type="SUPFAM" id="SSF63411">
    <property type="entry name" value="LuxS/MPP-like metallohydrolase"/>
    <property type="match status" value="2"/>
</dbReference>
<evidence type="ECO:0000256" key="8">
    <source>
        <dbReference type="RuleBase" id="RU004447"/>
    </source>
</evidence>
<evidence type="ECO:0000256" key="9">
    <source>
        <dbReference type="SAM" id="MobiDB-lite"/>
    </source>
</evidence>
<dbReference type="Pfam" id="PF00675">
    <property type="entry name" value="Peptidase_M16"/>
    <property type="match status" value="1"/>
</dbReference>
<dbReference type="PANTHER" id="PTHR43690">
    <property type="entry name" value="NARDILYSIN"/>
    <property type="match status" value="1"/>
</dbReference>
<protein>
    <submittedName>
        <fullName evidence="13">Protease 3</fullName>
        <ecNumber evidence="13">3.4.24.55</ecNumber>
    </submittedName>
</protein>
<dbReference type="GO" id="GO:0004222">
    <property type="term" value="F:metalloendopeptidase activity"/>
    <property type="evidence" value="ECO:0007669"/>
    <property type="project" value="UniProtKB-EC"/>
</dbReference>
<dbReference type="PROSITE" id="PS00143">
    <property type="entry name" value="INSULINASE"/>
    <property type="match status" value="1"/>
</dbReference>
<evidence type="ECO:0000256" key="7">
    <source>
        <dbReference type="ARBA" id="ARBA00023049"/>
    </source>
</evidence>
<keyword evidence="14" id="KW-1185">Reference proteome</keyword>
<dbReference type="InterPro" id="IPR001431">
    <property type="entry name" value="Pept_M16_Zn_BS"/>
</dbReference>
<evidence type="ECO:0000256" key="3">
    <source>
        <dbReference type="ARBA" id="ARBA00022670"/>
    </source>
</evidence>
<dbReference type="EC" id="3.4.24.55" evidence="13"/>
<dbReference type="PANTHER" id="PTHR43690:SF17">
    <property type="entry name" value="PROTEIN YHJJ"/>
    <property type="match status" value="1"/>
</dbReference>
<keyword evidence="3 13" id="KW-0645">Protease</keyword>
<evidence type="ECO:0000256" key="6">
    <source>
        <dbReference type="ARBA" id="ARBA00022833"/>
    </source>
</evidence>
<evidence type="ECO:0000259" key="12">
    <source>
        <dbReference type="Pfam" id="PF05193"/>
    </source>
</evidence>
<dbReference type="RefSeq" id="WP_085889168.1">
    <property type="nucleotide sequence ID" value="NZ_FWFN01000006.1"/>
</dbReference>
<comment type="similarity">
    <text evidence="2 8">Belongs to the peptidase M16 family.</text>
</comment>
<reference evidence="13 14" key="1">
    <citation type="submission" date="2017-03" db="EMBL/GenBank/DDBJ databases">
        <authorList>
            <person name="Afonso C.L."/>
            <person name="Miller P.J."/>
            <person name="Scott M.A."/>
            <person name="Spackman E."/>
            <person name="Goraichik I."/>
            <person name="Dimitrov K.M."/>
            <person name="Suarez D.L."/>
            <person name="Swayne D.E."/>
        </authorList>
    </citation>
    <scope>NUCLEOTIDE SEQUENCE [LARGE SCALE GENOMIC DNA]</scope>
    <source>
        <strain evidence="13 14">CECT 7751</strain>
    </source>
</reference>
<proteinExistence type="inferred from homology"/>
<evidence type="ECO:0000313" key="14">
    <source>
        <dbReference type="Proteomes" id="UP000193963"/>
    </source>
</evidence>
<dbReference type="GO" id="GO:0006508">
    <property type="term" value="P:proteolysis"/>
    <property type="evidence" value="ECO:0007669"/>
    <property type="project" value="UniProtKB-KW"/>
</dbReference>
<dbReference type="InterPro" id="IPR007863">
    <property type="entry name" value="Peptidase_M16_C"/>
</dbReference>
<evidence type="ECO:0000256" key="4">
    <source>
        <dbReference type="ARBA" id="ARBA00022723"/>
    </source>
</evidence>
<accession>A0A1X6ZUS9</accession>
<evidence type="ECO:0000256" key="1">
    <source>
        <dbReference type="ARBA" id="ARBA00001947"/>
    </source>
</evidence>
<name>A0A1X6ZUS9_9RHOB</name>
<dbReference type="Pfam" id="PF05193">
    <property type="entry name" value="Peptidase_M16_C"/>
    <property type="match status" value="1"/>
</dbReference>
<gene>
    <name evidence="13" type="primary">ptrA_2</name>
    <name evidence="13" type="ORF">PSM7751_03150</name>
</gene>
<keyword evidence="10" id="KW-0732">Signal</keyword>
<dbReference type="InterPro" id="IPR011249">
    <property type="entry name" value="Metalloenz_LuxS/M16"/>
</dbReference>
<feature type="domain" description="Peptidase M16 N-terminal" evidence="11">
    <location>
        <begin position="39"/>
        <end position="184"/>
    </location>
</feature>
<evidence type="ECO:0000313" key="13">
    <source>
        <dbReference type="EMBL" id="SLN62126.1"/>
    </source>
</evidence>
<evidence type="ECO:0000256" key="2">
    <source>
        <dbReference type="ARBA" id="ARBA00007261"/>
    </source>
</evidence>
<feature type="signal peptide" evidence="10">
    <location>
        <begin position="1"/>
        <end position="20"/>
    </location>
</feature>
<dbReference type="InterPro" id="IPR011765">
    <property type="entry name" value="Pept_M16_N"/>
</dbReference>
<keyword evidence="5 13" id="KW-0378">Hydrolase</keyword>
<keyword evidence="7" id="KW-0482">Metalloprotease</keyword>
<keyword evidence="4" id="KW-0479">Metal-binding</keyword>
<evidence type="ECO:0000256" key="10">
    <source>
        <dbReference type="SAM" id="SignalP"/>
    </source>
</evidence>
<dbReference type="GO" id="GO:0046872">
    <property type="term" value="F:metal ion binding"/>
    <property type="evidence" value="ECO:0007669"/>
    <property type="project" value="UniProtKB-KW"/>
</dbReference>
<feature type="domain" description="Peptidase M16 C-terminal" evidence="12">
    <location>
        <begin position="196"/>
        <end position="376"/>
    </location>
</feature>
<organism evidence="13 14">
    <name type="scientific">Pseudooceanicola marinus</name>
    <dbReference type="NCBI Taxonomy" id="396013"/>
    <lineage>
        <taxon>Bacteria</taxon>
        <taxon>Pseudomonadati</taxon>
        <taxon>Pseudomonadota</taxon>
        <taxon>Alphaproteobacteria</taxon>
        <taxon>Rhodobacterales</taxon>
        <taxon>Paracoccaceae</taxon>
        <taxon>Pseudooceanicola</taxon>
    </lineage>
</organism>
<evidence type="ECO:0000256" key="5">
    <source>
        <dbReference type="ARBA" id="ARBA00022801"/>
    </source>
</evidence>
<dbReference type="OrthoDB" id="9811314at2"/>